<evidence type="ECO:0000259" key="4">
    <source>
        <dbReference type="PROSITE" id="PS50207"/>
    </source>
</evidence>
<dbReference type="PANTHER" id="PTHR48169:SF7">
    <property type="entry name" value="CASPASE 10"/>
    <property type="match status" value="1"/>
</dbReference>
<dbReference type="KEGG" id="esn:126998814"/>
<dbReference type="Gene3D" id="3.40.50.1460">
    <property type="match status" value="1"/>
</dbReference>
<protein>
    <submittedName>
        <fullName evidence="6">Caspase 8</fullName>
    </submittedName>
</protein>
<dbReference type="SMR" id="A0A219MDC1"/>
<evidence type="ECO:0000256" key="3">
    <source>
        <dbReference type="RuleBase" id="RU003971"/>
    </source>
</evidence>
<feature type="domain" description="Caspase family p10" evidence="4">
    <location>
        <begin position="378"/>
        <end position="468"/>
    </location>
</feature>
<dbReference type="Pfam" id="PF00656">
    <property type="entry name" value="Peptidase_C14"/>
    <property type="match status" value="1"/>
</dbReference>
<sequence>MAMGHDAASIGLLDATSRAVMKAQIMLRCGGTPILLELDECEAMSIVFLALQGNLLARHGYKLSQYLCGGQEKEAFDQLVELSEEGGGEGVLVEALYIIGRYDILEDHLGLPVNAALHQFFKRERGGVEPDRKAMYFVCAGMAQEQADLLISRLRDWYSETGRPLEETFVRNLTEGNYHLRLGQLHQALLAEEQTSLASCLQPFILRSPSLPSASKLFPMNLPACQEDMYPLPTGYPHGLCVIINIKNFMKPRGMEDNFPLMERHGSDIDKERLTGTFKLFGFHVLHFDNPDHQQLHNYFRCLRMDARLAVVACLAVCLMTHGDENDHIYLHDRSCISITDLRKLCFSQALLNKPRLYFIQACRGEEALRPILLQQDNCTVTHAESDCLISAATVKGYTAVRSQTEGSWYITDLCQALQEYGHIIPIKSVLQKTRQSLKSRVGSMNSGFITQLSEEKVTLTRDVQLVRAEEEHFLEGIVILAQLELMEKLIEETQEEAFEDTLESGGSLESILSNLIARFELS</sequence>
<organism evidence="6">
    <name type="scientific">Eriocheir sinensis</name>
    <name type="common">Chinese mitten crab</name>
    <dbReference type="NCBI Taxonomy" id="95602"/>
    <lineage>
        <taxon>Eukaryota</taxon>
        <taxon>Metazoa</taxon>
        <taxon>Ecdysozoa</taxon>
        <taxon>Arthropoda</taxon>
        <taxon>Crustacea</taxon>
        <taxon>Multicrustacea</taxon>
        <taxon>Malacostraca</taxon>
        <taxon>Eumalacostraca</taxon>
        <taxon>Eucarida</taxon>
        <taxon>Decapoda</taxon>
        <taxon>Pleocyemata</taxon>
        <taxon>Brachyura</taxon>
        <taxon>Eubrachyura</taxon>
        <taxon>Grapsoidea</taxon>
        <taxon>Varunidae</taxon>
        <taxon>Eriocheir</taxon>
    </lineage>
</organism>
<dbReference type="GeneID" id="126998814"/>
<dbReference type="SUPFAM" id="SSF52129">
    <property type="entry name" value="Caspase-like"/>
    <property type="match status" value="1"/>
</dbReference>
<dbReference type="InterPro" id="IPR015917">
    <property type="entry name" value="Pept_C14A"/>
</dbReference>
<dbReference type="AlphaFoldDB" id="A0A219MDC1"/>
<dbReference type="RefSeq" id="XP_050716865.1">
    <property type="nucleotide sequence ID" value="XM_050860908.1"/>
</dbReference>
<accession>A0A219MDC1</accession>
<dbReference type="EMBL" id="KT161947">
    <property type="protein sequence ID" value="AKS36884.1"/>
    <property type="molecule type" value="mRNA"/>
</dbReference>
<dbReference type="InterPro" id="IPR002138">
    <property type="entry name" value="Pept_C14_p10"/>
</dbReference>
<dbReference type="GO" id="GO:0006508">
    <property type="term" value="P:proteolysis"/>
    <property type="evidence" value="ECO:0007669"/>
    <property type="project" value="InterPro"/>
</dbReference>
<name>A0A219MDC1_ERISI</name>
<dbReference type="InterPro" id="IPR011600">
    <property type="entry name" value="Pept_C14_caspase"/>
</dbReference>
<evidence type="ECO:0000313" key="6">
    <source>
        <dbReference type="EMBL" id="AKS36884.1"/>
    </source>
</evidence>
<dbReference type="InterPro" id="IPR029030">
    <property type="entry name" value="Caspase-like_dom_sf"/>
</dbReference>
<dbReference type="GO" id="GO:0004197">
    <property type="term" value="F:cysteine-type endopeptidase activity"/>
    <property type="evidence" value="ECO:0007669"/>
    <property type="project" value="InterPro"/>
</dbReference>
<dbReference type="GO" id="GO:0006915">
    <property type="term" value="P:apoptotic process"/>
    <property type="evidence" value="ECO:0007669"/>
    <property type="project" value="UniProtKB-KW"/>
</dbReference>
<dbReference type="PANTHER" id="PTHR48169">
    <property type="entry name" value="DED DOMAIN-CONTAINING PROTEIN"/>
    <property type="match status" value="1"/>
</dbReference>
<dbReference type="PROSITE" id="PS50208">
    <property type="entry name" value="CASPASE_P20"/>
    <property type="match status" value="1"/>
</dbReference>
<keyword evidence="2" id="KW-0053">Apoptosis</keyword>
<dbReference type="SMART" id="SM00115">
    <property type="entry name" value="CASc"/>
    <property type="match status" value="1"/>
</dbReference>
<dbReference type="RefSeq" id="XP_050716866.1">
    <property type="nucleotide sequence ID" value="XM_050860909.1"/>
</dbReference>
<evidence type="ECO:0000256" key="1">
    <source>
        <dbReference type="ARBA" id="ARBA00010134"/>
    </source>
</evidence>
<dbReference type="GO" id="GO:0005737">
    <property type="term" value="C:cytoplasm"/>
    <property type="evidence" value="ECO:0007669"/>
    <property type="project" value="UniProtKB-ARBA"/>
</dbReference>
<dbReference type="PROSITE" id="PS50207">
    <property type="entry name" value="CASPASE_P10"/>
    <property type="match status" value="1"/>
</dbReference>
<dbReference type="PRINTS" id="PR00376">
    <property type="entry name" value="IL1BCENZYME"/>
</dbReference>
<dbReference type="RefSeq" id="XP_050716867.1">
    <property type="nucleotide sequence ID" value="XM_050860910.1"/>
</dbReference>
<dbReference type="GO" id="GO:0043067">
    <property type="term" value="P:regulation of programmed cell death"/>
    <property type="evidence" value="ECO:0007669"/>
    <property type="project" value="UniProtKB-ARBA"/>
</dbReference>
<dbReference type="RefSeq" id="XP_050716864.1">
    <property type="nucleotide sequence ID" value="XM_050860907.1"/>
</dbReference>
<dbReference type="OrthoDB" id="6097640at2759"/>
<dbReference type="RefSeq" id="XP_050716862.1">
    <property type="nucleotide sequence ID" value="XM_050860905.1"/>
</dbReference>
<reference evidence="6" key="1">
    <citation type="submission" date="2015-06" db="EMBL/GenBank/DDBJ databases">
        <title>Cell apoptosis mechanism of testis in Eriocheir sinensis induced by toxicity of cadmium.</title>
        <authorList>
            <person name="Xu Y.-R."/>
            <person name="Yang W.-X."/>
        </authorList>
    </citation>
    <scope>NUCLEOTIDE SEQUENCE</scope>
</reference>
<dbReference type="InterPro" id="IPR001309">
    <property type="entry name" value="Pept_C14_p20"/>
</dbReference>
<proteinExistence type="evidence at transcript level"/>
<evidence type="ECO:0000259" key="5">
    <source>
        <dbReference type="PROSITE" id="PS50208"/>
    </source>
</evidence>
<evidence type="ECO:0000256" key="2">
    <source>
        <dbReference type="ARBA" id="ARBA00022703"/>
    </source>
</evidence>
<dbReference type="GO" id="GO:0051604">
    <property type="term" value="P:protein maturation"/>
    <property type="evidence" value="ECO:0007669"/>
    <property type="project" value="UniProtKB-ARBA"/>
</dbReference>
<feature type="domain" description="Caspase family p20" evidence="5">
    <location>
        <begin position="237"/>
        <end position="367"/>
    </location>
</feature>
<dbReference type="RefSeq" id="XP_050716861.1">
    <property type="nucleotide sequence ID" value="XM_050860904.1"/>
</dbReference>
<comment type="similarity">
    <text evidence="1 3">Belongs to the peptidase C14A family.</text>
</comment>